<sequence length="120" mass="13032">MATIRIAGQEHDLEAAKPLREGSQPVTLQGTRLMMPPPLYTLQLAMIDVQAGYAAGTVSAKEMAEQELGSLVATLRRNYPGLPDAWVAEWDARDIWALRTAYIQAGQPPQEDGSGEPASR</sequence>
<protein>
    <submittedName>
        <fullName evidence="1">Uncharacterized protein</fullName>
    </submittedName>
</protein>
<keyword evidence="2" id="KW-1185">Reference proteome</keyword>
<gene>
    <name evidence="1" type="ORF">BKK80_09080</name>
</gene>
<dbReference type="Proteomes" id="UP000177515">
    <property type="component" value="Chromosome 1"/>
</dbReference>
<evidence type="ECO:0000313" key="1">
    <source>
        <dbReference type="EMBL" id="AOZ05964.1"/>
    </source>
</evidence>
<name>A0ABN4TI38_9BURK</name>
<dbReference type="EMBL" id="CP017754">
    <property type="protein sequence ID" value="AOZ05964.1"/>
    <property type="molecule type" value="Genomic_DNA"/>
</dbReference>
<reference evidence="1 2" key="1">
    <citation type="submission" date="2016-10" db="EMBL/GenBank/DDBJ databases">
        <title>Complete genome sequences of three Cupriavidus strains isolated from various Malaysian environments.</title>
        <authorList>
            <person name="Abdullah A.A.-A."/>
            <person name="Shafie N.A.H."/>
            <person name="Lau N.S."/>
        </authorList>
    </citation>
    <scope>NUCLEOTIDE SEQUENCE [LARGE SCALE GENOMIC DNA]</scope>
    <source>
        <strain evidence="1 2">USMAA1020</strain>
    </source>
</reference>
<evidence type="ECO:0000313" key="2">
    <source>
        <dbReference type="Proteomes" id="UP000177515"/>
    </source>
</evidence>
<dbReference type="RefSeq" id="WP_071069142.1">
    <property type="nucleotide sequence ID" value="NZ_CP017754.1"/>
</dbReference>
<organism evidence="1 2">
    <name type="scientific">Cupriavidus malaysiensis</name>
    <dbReference type="NCBI Taxonomy" id="367825"/>
    <lineage>
        <taxon>Bacteria</taxon>
        <taxon>Pseudomonadati</taxon>
        <taxon>Pseudomonadota</taxon>
        <taxon>Betaproteobacteria</taxon>
        <taxon>Burkholderiales</taxon>
        <taxon>Burkholderiaceae</taxon>
        <taxon>Cupriavidus</taxon>
    </lineage>
</organism>
<accession>A0ABN4TI38</accession>
<proteinExistence type="predicted"/>